<evidence type="ECO:0000313" key="1">
    <source>
        <dbReference type="EMBL" id="KAF2884807.1"/>
    </source>
</evidence>
<accession>A0A8K0CGG0</accession>
<dbReference type="Proteomes" id="UP000801492">
    <property type="component" value="Unassembled WGS sequence"/>
</dbReference>
<name>A0A8K0CGG0_IGNLU</name>
<dbReference type="AlphaFoldDB" id="A0A8K0CGG0"/>
<keyword evidence="2" id="KW-1185">Reference proteome</keyword>
<reference evidence="1" key="1">
    <citation type="submission" date="2019-08" db="EMBL/GenBank/DDBJ databases">
        <title>The genome of the North American firefly Photinus pyralis.</title>
        <authorList>
            <consortium name="Photinus pyralis genome working group"/>
            <person name="Fallon T.R."/>
            <person name="Sander Lower S.E."/>
            <person name="Weng J.-K."/>
        </authorList>
    </citation>
    <scope>NUCLEOTIDE SEQUENCE</scope>
    <source>
        <strain evidence="1">TRF0915ILg1</strain>
        <tissue evidence="1">Whole body</tissue>
    </source>
</reference>
<sequence length="110" mass="13148">MIEILSDFWGFDSFVKKALSDPGSIILRLRRPKGFNMEFERNQERFLGEREKGHVENIFKEELEKELLYKIKIIEAEREDSIDPEVIKWLGDEGRAGYWKYTRKHGKTIK</sequence>
<protein>
    <submittedName>
        <fullName evidence="1">Uncharacterized protein</fullName>
    </submittedName>
</protein>
<organism evidence="1 2">
    <name type="scientific">Ignelater luminosus</name>
    <name type="common">Cucubano</name>
    <name type="synonym">Pyrophorus luminosus</name>
    <dbReference type="NCBI Taxonomy" id="2038154"/>
    <lineage>
        <taxon>Eukaryota</taxon>
        <taxon>Metazoa</taxon>
        <taxon>Ecdysozoa</taxon>
        <taxon>Arthropoda</taxon>
        <taxon>Hexapoda</taxon>
        <taxon>Insecta</taxon>
        <taxon>Pterygota</taxon>
        <taxon>Neoptera</taxon>
        <taxon>Endopterygota</taxon>
        <taxon>Coleoptera</taxon>
        <taxon>Polyphaga</taxon>
        <taxon>Elateriformia</taxon>
        <taxon>Elateroidea</taxon>
        <taxon>Elateridae</taxon>
        <taxon>Agrypninae</taxon>
        <taxon>Pyrophorini</taxon>
        <taxon>Ignelater</taxon>
    </lineage>
</organism>
<comment type="caution">
    <text evidence="1">The sequence shown here is derived from an EMBL/GenBank/DDBJ whole genome shotgun (WGS) entry which is preliminary data.</text>
</comment>
<gene>
    <name evidence="1" type="ORF">ILUMI_21368</name>
</gene>
<dbReference type="EMBL" id="VTPC01090129">
    <property type="protein sequence ID" value="KAF2884807.1"/>
    <property type="molecule type" value="Genomic_DNA"/>
</dbReference>
<proteinExistence type="predicted"/>
<evidence type="ECO:0000313" key="2">
    <source>
        <dbReference type="Proteomes" id="UP000801492"/>
    </source>
</evidence>